<organism evidence="2 3">
    <name type="scientific">Bursaphelenchus xylophilus</name>
    <name type="common">Pinewood nematode worm</name>
    <name type="synonym">Aphelenchoides xylophilus</name>
    <dbReference type="NCBI Taxonomy" id="6326"/>
    <lineage>
        <taxon>Eukaryota</taxon>
        <taxon>Metazoa</taxon>
        <taxon>Ecdysozoa</taxon>
        <taxon>Nematoda</taxon>
        <taxon>Chromadorea</taxon>
        <taxon>Rhabditida</taxon>
        <taxon>Tylenchina</taxon>
        <taxon>Tylenchomorpha</taxon>
        <taxon>Aphelenchoidea</taxon>
        <taxon>Aphelenchoididae</taxon>
        <taxon>Bursaphelenchus</taxon>
    </lineage>
</organism>
<protein>
    <submittedName>
        <fullName evidence="3">Uncharacterized protein</fullName>
    </submittedName>
</protein>
<evidence type="ECO:0000256" key="1">
    <source>
        <dbReference type="SAM" id="MobiDB-lite"/>
    </source>
</evidence>
<feature type="compositionally biased region" description="Basic and acidic residues" evidence="1">
    <location>
        <begin position="96"/>
        <end position="105"/>
    </location>
</feature>
<sequence>MNWEGGAPLPPESARGAAGISWVLTFFPVTGASNRSTQALRFMRGALWITLRFKASPVQTEVDMEPSPPELVRGASVNQSMKLRLLHTSSIAHQIKTTEESERQRIHGPSLENE</sequence>
<evidence type="ECO:0000313" key="2">
    <source>
        <dbReference type="Proteomes" id="UP000095284"/>
    </source>
</evidence>
<accession>A0A1I7SKG9</accession>
<dbReference type="AlphaFoldDB" id="A0A1I7SKG9"/>
<evidence type="ECO:0000313" key="3">
    <source>
        <dbReference type="WBParaSite" id="BXY_1354900.1"/>
    </source>
</evidence>
<feature type="region of interest" description="Disordered" evidence="1">
    <location>
        <begin position="92"/>
        <end position="114"/>
    </location>
</feature>
<proteinExistence type="predicted"/>
<dbReference type="WBParaSite" id="BXY_1354900.1">
    <property type="protein sequence ID" value="BXY_1354900.1"/>
    <property type="gene ID" value="BXY_1354900"/>
</dbReference>
<name>A0A1I7SKG9_BURXY</name>
<reference evidence="3" key="1">
    <citation type="submission" date="2016-11" db="UniProtKB">
        <authorList>
            <consortium name="WormBaseParasite"/>
        </authorList>
    </citation>
    <scope>IDENTIFICATION</scope>
</reference>
<dbReference type="Proteomes" id="UP000095284">
    <property type="component" value="Unplaced"/>
</dbReference>